<dbReference type="eggNOG" id="arCOG06189">
    <property type="taxonomic scope" value="Archaea"/>
</dbReference>
<dbReference type="InterPro" id="IPR038282">
    <property type="entry name" value="DUF2267_sf"/>
</dbReference>
<dbReference type="OrthoDB" id="156854at2157"/>
<sequence>MEQAELLEKVSDRAAADADEESAGDATRAVLQTLGERLSADEAEDLAAQLPGDLGRYLTQGESGQRFSEEEFISRIDQRMDTVDLHGEEAATTVLGTVLEAIDESDRAAVADQFRHYGFEELLAETDADVDVADRTPGEY</sequence>
<reference evidence="3" key="1">
    <citation type="submission" date="2016-10" db="EMBL/GenBank/DDBJ databases">
        <authorList>
            <person name="Varghese N."/>
        </authorList>
    </citation>
    <scope>NUCLEOTIDE SEQUENCE [LARGE SCALE GENOMIC DNA]</scope>
    <source>
        <strain evidence="3">CGMCC 1.12284</strain>
    </source>
</reference>
<protein>
    <submittedName>
        <fullName evidence="2">Uncharacterized conserved protein, DUF2267 family</fullName>
    </submittedName>
</protein>
<feature type="region of interest" description="Disordered" evidence="1">
    <location>
        <begin position="1"/>
        <end position="25"/>
    </location>
</feature>
<evidence type="ECO:0000256" key="1">
    <source>
        <dbReference type="SAM" id="MobiDB-lite"/>
    </source>
</evidence>
<dbReference type="STRING" id="1202768.SAMN05216285_3706"/>
<gene>
    <name evidence="2" type="ORF">SAMN05216285_3706</name>
</gene>
<dbReference type="RefSeq" id="WP_049991924.1">
    <property type="nucleotide sequence ID" value="NZ_FOIS01000004.1"/>
</dbReference>
<keyword evidence="3" id="KW-1185">Reference proteome</keyword>
<dbReference type="Gene3D" id="1.10.490.110">
    <property type="entry name" value="Uncharacterized conserved protein DUF2267"/>
    <property type="match status" value="1"/>
</dbReference>
<dbReference type="EMBL" id="FOIS01000004">
    <property type="protein sequence ID" value="SEW27750.1"/>
    <property type="molecule type" value="Genomic_DNA"/>
</dbReference>
<dbReference type="AlphaFoldDB" id="A0A1I0QLY1"/>
<feature type="compositionally biased region" description="Basic and acidic residues" evidence="1">
    <location>
        <begin position="1"/>
        <end position="16"/>
    </location>
</feature>
<dbReference type="InterPro" id="IPR018727">
    <property type="entry name" value="DUF2267"/>
</dbReference>
<proteinExistence type="predicted"/>
<name>A0A1I0QLY1_9EURY</name>
<accession>A0A1I0QLY1</accession>
<evidence type="ECO:0000313" key="3">
    <source>
        <dbReference type="Proteomes" id="UP000183275"/>
    </source>
</evidence>
<organism evidence="2 3">
    <name type="scientific">Natrinema salifodinae</name>
    <dbReference type="NCBI Taxonomy" id="1202768"/>
    <lineage>
        <taxon>Archaea</taxon>
        <taxon>Methanobacteriati</taxon>
        <taxon>Methanobacteriota</taxon>
        <taxon>Stenosarchaea group</taxon>
        <taxon>Halobacteria</taxon>
        <taxon>Halobacteriales</taxon>
        <taxon>Natrialbaceae</taxon>
        <taxon>Natrinema</taxon>
    </lineage>
</organism>
<evidence type="ECO:0000313" key="2">
    <source>
        <dbReference type="EMBL" id="SEW27750.1"/>
    </source>
</evidence>
<dbReference type="Pfam" id="PF10025">
    <property type="entry name" value="DUF2267"/>
    <property type="match status" value="1"/>
</dbReference>
<dbReference type="Proteomes" id="UP000183275">
    <property type="component" value="Unassembled WGS sequence"/>
</dbReference>